<name>A0A9W6ZYH2_9STRA</name>
<dbReference type="PROSITE" id="PS50858">
    <property type="entry name" value="BSD"/>
    <property type="match status" value="1"/>
</dbReference>
<feature type="domain" description="BSD" evidence="2">
    <location>
        <begin position="87"/>
        <end position="140"/>
    </location>
</feature>
<dbReference type="SMART" id="SM00751">
    <property type="entry name" value="BSD"/>
    <property type="match status" value="1"/>
</dbReference>
<evidence type="ECO:0000256" key="1">
    <source>
        <dbReference type="SAM" id="MobiDB-lite"/>
    </source>
</evidence>
<evidence type="ECO:0000313" key="3">
    <source>
        <dbReference type="EMBL" id="GMH59423.1"/>
    </source>
</evidence>
<keyword evidence="4" id="KW-1185">Reference proteome</keyword>
<dbReference type="Proteomes" id="UP001165122">
    <property type="component" value="Unassembled WGS sequence"/>
</dbReference>
<evidence type="ECO:0000259" key="2">
    <source>
        <dbReference type="PROSITE" id="PS50858"/>
    </source>
</evidence>
<dbReference type="Pfam" id="PF03909">
    <property type="entry name" value="BSD"/>
    <property type="match status" value="1"/>
</dbReference>
<dbReference type="InterPro" id="IPR051494">
    <property type="entry name" value="BSD_domain-containing"/>
</dbReference>
<dbReference type="OrthoDB" id="72325at2759"/>
<sequence length="435" mass="47543">MWGALTKDLGDFVSTLAEEVQGPSDPSASTGTGNVVDGYDDYGGDLGLTLEARILACTLAITNAKSTYLEPLSSEYDLVEADVIVGFCASFSADSKTSSIEEVLLDESSPVKGMMEEFVPEQVSYLDFWSRYYFRVASLSDVDEAGIERVEMIKHRINSEFDAKLVEGITNLFGGVKNRLKEVGGNVSKAVENVVDNVAAGIDNPEGLNSPDESLDMSTTIEFGSPSPNAARRDELDKLQTSHAVALSAKQLEIDALKERLLKASETEGRNSNSDSSSAEVSELQKQLEQKDGTLKQLKEQVTLQQKQLEQAGAQISSLANKEESSAFEDEQRNGILMELEKKLTSSEEETSRLKAKLEEAEKSLTLSAEGALAEMQQKLRAAEEQTAALTSQHQQSATALAEVQQRLRILPRIGLRNLRLNWLTFLPPPRLSTI</sequence>
<accession>A0A9W6ZYH2</accession>
<feature type="region of interest" description="Disordered" evidence="1">
    <location>
        <begin position="201"/>
        <end position="231"/>
    </location>
</feature>
<feature type="region of interest" description="Disordered" evidence="1">
    <location>
        <begin position="265"/>
        <end position="288"/>
    </location>
</feature>
<dbReference type="SUPFAM" id="SSF140383">
    <property type="entry name" value="BSD domain-like"/>
    <property type="match status" value="1"/>
</dbReference>
<dbReference type="PANTHER" id="PTHR16019:SF5">
    <property type="entry name" value="BSD DOMAIN-CONTAINING PROTEIN 1"/>
    <property type="match status" value="1"/>
</dbReference>
<reference evidence="4" key="1">
    <citation type="journal article" date="2023" name="Commun. Biol.">
        <title>Genome analysis of Parmales, the sister group of diatoms, reveals the evolutionary specialization of diatoms from phago-mixotrophs to photoautotrophs.</title>
        <authorList>
            <person name="Ban H."/>
            <person name="Sato S."/>
            <person name="Yoshikawa S."/>
            <person name="Yamada K."/>
            <person name="Nakamura Y."/>
            <person name="Ichinomiya M."/>
            <person name="Sato N."/>
            <person name="Blanc-Mathieu R."/>
            <person name="Endo H."/>
            <person name="Kuwata A."/>
            <person name="Ogata H."/>
        </authorList>
    </citation>
    <scope>NUCLEOTIDE SEQUENCE [LARGE SCALE GENOMIC DNA]</scope>
    <source>
        <strain evidence="4">NIES 3700</strain>
    </source>
</reference>
<dbReference type="AlphaFoldDB" id="A0A9W6ZYH2"/>
<proteinExistence type="predicted"/>
<dbReference type="Gene3D" id="1.10.3970.10">
    <property type="entry name" value="BSD domain"/>
    <property type="match status" value="1"/>
</dbReference>
<feature type="compositionally biased region" description="Polar residues" evidence="1">
    <location>
        <begin position="216"/>
        <end position="228"/>
    </location>
</feature>
<protein>
    <recommendedName>
        <fullName evidence="2">BSD domain-containing protein</fullName>
    </recommendedName>
</protein>
<dbReference type="InterPro" id="IPR005607">
    <property type="entry name" value="BSD_dom"/>
</dbReference>
<dbReference type="GO" id="GO:0005737">
    <property type="term" value="C:cytoplasm"/>
    <property type="evidence" value="ECO:0007669"/>
    <property type="project" value="TreeGrafter"/>
</dbReference>
<dbReference type="PANTHER" id="PTHR16019">
    <property type="entry name" value="SYNAPSE-ASSOCIATED PROTEIN"/>
    <property type="match status" value="1"/>
</dbReference>
<organism evidence="3 4">
    <name type="scientific">Triparma laevis f. longispina</name>
    <dbReference type="NCBI Taxonomy" id="1714387"/>
    <lineage>
        <taxon>Eukaryota</taxon>
        <taxon>Sar</taxon>
        <taxon>Stramenopiles</taxon>
        <taxon>Ochrophyta</taxon>
        <taxon>Bolidophyceae</taxon>
        <taxon>Parmales</taxon>
        <taxon>Triparmaceae</taxon>
        <taxon>Triparma</taxon>
    </lineage>
</organism>
<comment type="caution">
    <text evidence="3">The sequence shown here is derived from an EMBL/GenBank/DDBJ whole genome shotgun (WGS) entry which is preliminary data.</text>
</comment>
<evidence type="ECO:0000313" key="4">
    <source>
        <dbReference type="Proteomes" id="UP001165122"/>
    </source>
</evidence>
<dbReference type="InterPro" id="IPR035925">
    <property type="entry name" value="BSD_dom_sf"/>
</dbReference>
<dbReference type="EMBL" id="BRXW01000489">
    <property type="protein sequence ID" value="GMH59423.1"/>
    <property type="molecule type" value="Genomic_DNA"/>
</dbReference>
<gene>
    <name evidence="3" type="ORF">TrLO_g10038</name>
</gene>